<dbReference type="AlphaFoldDB" id="A0A075G8A8"/>
<dbReference type="Pfam" id="PF00160">
    <property type="entry name" value="Pro_isomerase"/>
    <property type="match status" value="1"/>
</dbReference>
<reference evidence="6" key="1">
    <citation type="journal article" date="2014" name="Genome Biol. Evol.">
        <title>Pangenome evidence for extensive interdomain horizontal transfer affecting lineage core and shell genes in uncultured planktonic thaumarchaeota and euryarchaeota.</title>
        <authorList>
            <person name="Deschamps P."/>
            <person name="Zivanovic Y."/>
            <person name="Moreira D."/>
            <person name="Rodriguez-Valera F."/>
            <person name="Lopez-Garcia P."/>
        </authorList>
    </citation>
    <scope>NUCLEOTIDE SEQUENCE</scope>
</reference>
<dbReference type="PROSITE" id="PS50072">
    <property type="entry name" value="CSA_PPIASE_2"/>
    <property type="match status" value="1"/>
</dbReference>
<protein>
    <recommendedName>
        <fullName evidence="1">peptidylprolyl isomerase</fullName>
        <ecNumber evidence="1">5.2.1.8</ecNumber>
    </recommendedName>
</protein>
<dbReference type="EC" id="5.2.1.8" evidence="1"/>
<keyword evidence="4" id="KW-0812">Transmembrane</keyword>
<dbReference type="InterPro" id="IPR020892">
    <property type="entry name" value="Cyclophilin-type_PPIase_CS"/>
</dbReference>
<dbReference type="EMBL" id="KF900530">
    <property type="protein sequence ID" value="AIE98216.1"/>
    <property type="molecule type" value="Genomic_DNA"/>
</dbReference>
<dbReference type="PANTHER" id="PTHR45625">
    <property type="entry name" value="PEPTIDYL-PROLYL CIS-TRANS ISOMERASE-RELATED"/>
    <property type="match status" value="1"/>
</dbReference>
<sequence>MNFFIQIHYKSYFCLDKSKYVLWEGRKTKQLNLKLLSAVIMLVFCFTSTTFAFAQNDDKIVVFETEFGHLAIELFFDDAPNTAESFLKLAETGYYDGTIFHRIIKDFMIQGGDPNTKEYSITSEYIDGKKEVTRPDQDTWGQGGEKYGGGNLDAEFNTIKHDRGIVSMARSQHPDSAGSQFFIVHKNSPHLDEAYTVFGRIITQESYDTLDMMANLEVTPRGTPLEPEKTEIEKTEIVTRSDLENQTLALDSPERLEMSQIKEPQRYSNAEYGFSFMPEPGWMLQEGGIQGSDTIVLWATGLPKDGVTPSIIFEAVDTNGGTLEEFIEPYMVKYRNVNDDVALQIISEEYVQIGSKTRYNGFEMVVLQPYSSSEVISPSDMIKFKQVFVEGTKYHYVMSYSNKEINFDEGLVGFDNIIDSFFITTYIGSGATSAGSGANTEDVIVLDDKNFNEAEQGGCLIATATFGTEMAPQVQFLREIRDNIVLQTESGTSFMTTFNQFYYSFSPTIADYERENPVFKESVKLAITPLLASLTLLQFADIDSESEMLGYGIGVILLNIGIYFAIPAAFIIKIRKLQ</sequence>
<dbReference type="NCBIfam" id="NF041770">
    <property type="entry name" value="CFI_box_CTERM"/>
    <property type="match status" value="1"/>
</dbReference>
<dbReference type="PANTHER" id="PTHR45625:SF4">
    <property type="entry name" value="PEPTIDYLPROLYL ISOMERASE DOMAIN AND WD REPEAT-CONTAINING PROTEIN 1"/>
    <property type="match status" value="1"/>
</dbReference>
<organism evidence="6">
    <name type="scientific">uncultured marine thaumarchaeote KM3_04_H06</name>
    <dbReference type="NCBI Taxonomy" id="1455967"/>
    <lineage>
        <taxon>Archaea</taxon>
        <taxon>Nitrososphaerota</taxon>
        <taxon>environmental samples</taxon>
    </lineage>
</organism>
<keyword evidence="4" id="KW-0472">Membrane</keyword>
<evidence type="ECO:0000256" key="4">
    <source>
        <dbReference type="SAM" id="Phobius"/>
    </source>
</evidence>
<dbReference type="Gene3D" id="2.40.100.10">
    <property type="entry name" value="Cyclophilin-like"/>
    <property type="match status" value="1"/>
</dbReference>
<evidence type="ECO:0000256" key="3">
    <source>
        <dbReference type="ARBA" id="ARBA00023235"/>
    </source>
</evidence>
<dbReference type="InterPro" id="IPR044666">
    <property type="entry name" value="Cyclophilin_A-like"/>
</dbReference>
<accession>A0A075G8A8</accession>
<dbReference type="SUPFAM" id="SSF50891">
    <property type="entry name" value="Cyclophilin-like"/>
    <property type="match status" value="1"/>
</dbReference>
<dbReference type="PRINTS" id="PR00153">
    <property type="entry name" value="CSAPPISMRASE"/>
</dbReference>
<proteinExistence type="predicted"/>
<dbReference type="PROSITE" id="PS00170">
    <property type="entry name" value="CSA_PPIASE_1"/>
    <property type="match status" value="1"/>
</dbReference>
<feature type="transmembrane region" description="Helical" evidence="4">
    <location>
        <begin position="548"/>
        <end position="572"/>
    </location>
</feature>
<evidence type="ECO:0000256" key="2">
    <source>
        <dbReference type="ARBA" id="ARBA00023110"/>
    </source>
</evidence>
<dbReference type="GO" id="GO:0006457">
    <property type="term" value="P:protein folding"/>
    <property type="evidence" value="ECO:0007669"/>
    <property type="project" value="InterPro"/>
</dbReference>
<keyword evidence="4" id="KW-1133">Transmembrane helix</keyword>
<feature type="domain" description="PPIase cyclophilin-type" evidence="5">
    <location>
        <begin position="59"/>
        <end position="227"/>
    </location>
</feature>
<feature type="transmembrane region" description="Helical" evidence="4">
    <location>
        <begin position="35"/>
        <end position="54"/>
    </location>
</feature>
<keyword evidence="3 6" id="KW-0413">Isomerase</keyword>
<evidence type="ECO:0000313" key="6">
    <source>
        <dbReference type="EMBL" id="AIE98216.1"/>
    </source>
</evidence>
<name>A0A075G8A8_9ARCH</name>
<evidence type="ECO:0000256" key="1">
    <source>
        <dbReference type="ARBA" id="ARBA00013194"/>
    </source>
</evidence>
<dbReference type="InterPro" id="IPR002130">
    <property type="entry name" value="Cyclophilin-type_PPIase_dom"/>
</dbReference>
<keyword evidence="2" id="KW-0697">Rotamase</keyword>
<evidence type="ECO:0000259" key="5">
    <source>
        <dbReference type="PROSITE" id="PS50072"/>
    </source>
</evidence>
<dbReference type="InterPro" id="IPR049886">
    <property type="entry name" value="CFI_box_CTERM_dom"/>
</dbReference>
<dbReference type="CDD" id="cd00317">
    <property type="entry name" value="cyclophilin"/>
    <property type="match status" value="1"/>
</dbReference>
<dbReference type="InterPro" id="IPR029000">
    <property type="entry name" value="Cyclophilin-like_dom_sf"/>
</dbReference>
<dbReference type="GO" id="GO:0003755">
    <property type="term" value="F:peptidyl-prolyl cis-trans isomerase activity"/>
    <property type="evidence" value="ECO:0007669"/>
    <property type="project" value="UniProtKB-KW"/>
</dbReference>